<feature type="transmembrane region" description="Helical" evidence="7">
    <location>
        <begin position="269"/>
        <end position="287"/>
    </location>
</feature>
<keyword evidence="6 7" id="KW-0472">Membrane</keyword>
<comment type="subcellular location">
    <subcellularLocation>
        <location evidence="1">Cell membrane</location>
        <topology evidence="1">Multi-pass membrane protein</topology>
    </subcellularLocation>
</comment>
<name>A0A937D3Q2_9BURK</name>
<dbReference type="Pfam" id="PF13440">
    <property type="entry name" value="Polysacc_synt_3"/>
    <property type="match status" value="1"/>
</dbReference>
<dbReference type="PANTHER" id="PTHR30250">
    <property type="entry name" value="PST FAMILY PREDICTED COLANIC ACID TRANSPORTER"/>
    <property type="match status" value="1"/>
</dbReference>
<evidence type="ECO:0000256" key="4">
    <source>
        <dbReference type="ARBA" id="ARBA00022692"/>
    </source>
</evidence>
<feature type="transmembrane region" description="Helical" evidence="7">
    <location>
        <begin position="24"/>
        <end position="45"/>
    </location>
</feature>
<keyword evidence="9" id="KW-1185">Reference proteome</keyword>
<dbReference type="PANTHER" id="PTHR30250:SF10">
    <property type="entry name" value="LIPOPOLYSACCHARIDE BIOSYNTHESIS PROTEIN WZXC"/>
    <property type="match status" value="1"/>
</dbReference>
<keyword evidence="5 7" id="KW-1133">Transmembrane helix</keyword>
<dbReference type="RefSeq" id="WP_201682591.1">
    <property type="nucleotide sequence ID" value="NZ_JAEQNA010000001.1"/>
</dbReference>
<evidence type="ECO:0000256" key="7">
    <source>
        <dbReference type="SAM" id="Phobius"/>
    </source>
</evidence>
<feature type="transmembrane region" description="Helical" evidence="7">
    <location>
        <begin position="87"/>
        <end position="117"/>
    </location>
</feature>
<feature type="transmembrane region" description="Helical" evidence="7">
    <location>
        <begin position="231"/>
        <end position="249"/>
    </location>
</feature>
<sequence length="440" mass="48537">MRAAATFLKLAPTLGWGQLRKSPVALFTIATAATQVLPLVSTPILTRLYTPAAFGAYAIYFALSTICVTLAVLSMENAIFLEDSDDAAATAMVASILPPVIFSALLSTALLLLILVFDVQLNANLGHLLLFMPATVLLSALYTVGYTWLLRLGRYRTLAMNKLILGASTMILQIGVGLLRLEALGFILANLLGYVLATLLVFAPFVLRPRDRVRIPGLSAIWAVYRKHKALLFYTTPGSLLNSFCSYLPDFFIARLFGTTVLGHYSLGMRMVDAPLTFISATVHDVFRRDSAREQMATGRCRTSFRKYFVAMSAIALAVLVPLIFLQPALFKFIFGPAWAPSAIYVQCLSLLLVVRFISSPLSYVWIVAGKQHYDMAWQVGLLVLSGASFLLPRFILGSVTPEVQFTIYSVVIGCWYVLALFLSYYWSNANDELRKQPAH</sequence>
<proteinExistence type="inferred from homology"/>
<reference evidence="8" key="1">
    <citation type="submission" date="2021-01" db="EMBL/GenBank/DDBJ databases">
        <title>Ramlibacter sp. strain AW1 16S ribosomal RNA gene Genome sequencing and assembly.</title>
        <authorList>
            <person name="Kang M."/>
        </authorList>
    </citation>
    <scope>NUCLEOTIDE SEQUENCE</scope>
    <source>
        <strain evidence="8">AW1</strain>
    </source>
</reference>
<dbReference type="EMBL" id="JAEQNA010000001">
    <property type="protein sequence ID" value="MBL0419572.1"/>
    <property type="molecule type" value="Genomic_DNA"/>
</dbReference>
<keyword evidence="3" id="KW-1003">Cell membrane</keyword>
<feature type="transmembrane region" description="Helical" evidence="7">
    <location>
        <begin position="406"/>
        <end position="427"/>
    </location>
</feature>
<protein>
    <submittedName>
        <fullName evidence="8">Oligosaccharide flippase family protein</fullName>
    </submittedName>
</protein>
<dbReference type="AlphaFoldDB" id="A0A937D3Q2"/>
<feature type="transmembrane region" description="Helical" evidence="7">
    <location>
        <begin position="187"/>
        <end position="207"/>
    </location>
</feature>
<comment type="caution">
    <text evidence="8">The sequence shown here is derived from an EMBL/GenBank/DDBJ whole genome shotgun (WGS) entry which is preliminary data.</text>
</comment>
<feature type="transmembrane region" description="Helical" evidence="7">
    <location>
        <begin position="308"/>
        <end position="331"/>
    </location>
</feature>
<evidence type="ECO:0000256" key="3">
    <source>
        <dbReference type="ARBA" id="ARBA00022475"/>
    </source>
</evidence>
<evidence type="ECO:0000313" key="9">
    <source>
        <dbReference type="Proteomes" id="UP000613011"/>
    </source>
</evidence>
<dbReference type="InterPro" id="IPR050833">
    <property type="entry name" value="Poly_Biosynth_Transport"/>
</dbReference>
<feature type="transmembrane region" description="Helical" evidence="7">
    <location>
        <begin position="163"/>
        <end position="181"/>
    </location>
</feature>
<feature type="transmembrane region" description="Helical" evidence="7">
    <location>
        <begin position="343"/>
        <end position="368"/>
    </location>
</feature>
<evidence type="ECO:0000256" key="2">
    <source>
        <dbReference type="ARBA" id="ARBA00007430"/>
    </source>
</evidence>
<dbReference type="GO" id="GO:0005886">
    <property type="term" value="C:plasma membrane"/>
    <property type="evidence" value="ECO:0007669"/>
    <property type="project" value="UniProtKB-SubCell"/>
</dbReference>
<evidence type="ECO:0000256" key="6">
    <source>
        <dbReference type="ARBA" id="ARBA00023136"/>
    </source>
</evidence>
<evidence type="ECO:0000256" key="1">
    <source>
        <dbReference type="ARBA" id="ARBA00004651"/>
    </source>
</evidence>
<comment type="similarity">
    <text evidence="2">Belongs to the polysaccharide synthase family.</text>
</comment>
<evidence type="ECO:0000256" key="5">
    <source>
        <dbReference type="ARBA" id="ARBA00022989"/>
    </source>
</evidence>
<organism evidence="8 9">
    <name type="scientific">Ramlibacter aurantiacus</name>
    <dbReference type="NCBI Taxonomy" id="2801330"/>
    <lineage>
        <taxon>Bacteria</taxon>
        <taxon>Pseudomonadati</taxon>
        <taxon>Pseudomonadota</taxon>
        <taxon>Betaproteobacteria</taxon>
        <taxon>Burkholderiales</taxon>
        <taxon>Comamonadaceae</taxon>
        <taxon>Ramlibacter</taxon>
    </lineage>
</organism>
<dbReference type="Proteomes" id="UP000613011">
    <property type="component" value="Unassembled WGS sequence"/>
</dbReference>
<accession>A0A937D3Q2</accession>
<evidence type="ECO:0000313" key="8">
    <source>
        <dbReference type="EMBL" id="MBL0419572.1"/>
    </source>
</evidence>
<feature type="transmembrane region" description="Helical" evidence="7">
    <location>
        <begin position="57"/>
        <end position="75"/>
    </location>
</feature>
<keyword evidence="4 7" id="KW-0812">Transmembrane</keyword>
<gene>
    <name evidence="8" type="ORF">JI739_04335</name>
</gene>
<feature type="transmembrane region" description="Helical" evidence="7">
    <location>
        <begin position="380"/>
        <end position="400"/>
    </location>
</feature>
<feature type="transmembrane region" description="Helical" evidence="7">
    <location>
        <begin position="129"/>
        <end position="151"/>
    </location>
</feature>